<dbReference type="InterPro" id="IPR040256">
    <property type="entry name" value="At4g02000-like"/>
</dbReference>
<dbReference type="PROSITE" id="PS50158">
    <property type="entry name" value="ZF_CCHC"/>
    <property type="match status" value="1"/>
</dbReference>
<dbReference type="InterPro" id="IPR036691">
    <property type="entry name" value="Endo/exonu/phosph_ase_sf"/>
</dbReference>
<gene>
    <name evidence="4" type="ORF">GOBAR_AA11939</name>
</gene>
<evidence type="ECO:0000256" key="1">
    <source>
        <dbReference type="PROSITE-ProRule" id="PRU00047"/>
    </source>
</evidence>
<dbReference type="InterPro" id="IPR025836">
    <property type="entry name" value="Zn_knuckle_CX2CX4HX4C"/>
</dbReference>
<dbReference type="InterPro" id="IPR001878">
    <property type="entry name" value="Znf_CCHC"/>
</dbReference>
<name>A0A2P5XZD0_GOSBA</name>
<proteinExistence type="predicted"/>
<dbReference type="Proteomes" id="UP000239757">
    <property type="component" value="Unassembled WGS sequence"/>
</dbReference>
<dbReference type="SUPFAM" id="SSF56219">
    <property type="entry name" value="DNase I-like"/>
    <property type="match status" value="1"/>
</dbReference>
<evidence type="ECO:0000313" key="5">
    <source>
        <dbReference type="Proteomes" id="UP000239757"/>
    </source>
</evidence>
<keyword evidence="1" id="KW-0479">Metal-binding</keyword>
<organism evidence="4 5">
    <name type="scientific">Gossypium barbadense</name>
    <name type="common">Sea Island cotton</name>
    <name type="synonym">Hibiscus barbadensis</name>
    <dbReference type="NCBI Taxonomy" id="3634"/>
    <lineage>
        <taxon>Eukaryota</taxon>
        <taxon>Viridiplantae</taxon>
        <taxon>Streptophyta</taxon>
        <taxon>Embryophyta</taxon>
        <taxon>Tracheophyta</taxon>
        <taxon>Spermatophyta</taxon>
        <taxon>Magnoliopsida</taxon>
        <taxon>eudicotyledons</taxon>
        <taxon>Gunneridae</taxon>
        <taxon>Pentapetalae</taxon>
        <taxon>rosids</taxon>
        <taxon>malvids</taxon>
        <taxon>Malvales</taxon>
        <taxon>Malvaceae</taxon>
        <taxon>Malvoideae</taxon>
        <taxon>Gossypium</taxon>
    </lineage>
</organism>
<protein>
    <recommendedName>
        <fullName evidence="3">CCHC-type domain-containing protein</fullName>
    </recommendedName>
</protein>
<dbReference type="InterPro" id="IPR005135">
    <property type="entry name" value="Endo/exonuclease/phosphatase"/>
</dbReference>
<dbReference type="PANTHER" id="PTHR31286:SF178">
    <property type="entry name" value="DUF4283 DOMAIN-CONTAINING PROTEIN"/>
    <property type="match status" value="1"/>
</dbReference>
<dbReference type="Pfam" id="PF14392">
    <property type="entry name" value="zf-CCHC_4"/>
    <property type="match status" value="1"/>
</dbReference>
<dbReference type="PANTHER" id="PTHR31286">
    <property type="entry name" value="GLYCINE-RICH CELL WALL STRUCTURAL PROTEIN 1.8-LIKE"/>
    <property type="match status" value="1"/>
</dbReference>
<sequence length="641" mass="73828">MEERPDSDTTISTDEINVLLGKLKFLEEESVQIMSTNDGKNVKGFESWAVGKVMATEHPNREAMYRVFKSLWYTKEEVDFAALKEGAVIVKFGCLEDRCRILNLMPWLFDKCLFSMVPFVKGKNIASYELGLSPFWLRVYNIPIELMDRQLAVEVGSAIGELVAIDWKDRNGAWTEFMRLKVKIDISKPLRRIVKLASRYGGETIGVIKYERLLDFCYVCGLIGHTSKNCKDNREGAGINDSNAQYGSWMRAPFVNPNQERNMRRNGVEIVKTTITANEDKEESQTNSRDESGQSAQKGNEKGVKKARYRHHLWKKEVISLYVTAWDEGRSRGLVMMWKDSKQVEIQTYSSNHIDSLIHVENDRPIRFKSFYGNADPNKRQSSWNMLRRVGQMVNEKWIIGGDFNALLDEAEKEGGRRKATVLMEDFHSIIDELSMVDLKTDNGWLTWVNNREGTTRVKERLDRFLMSANAVNSFPFLETRVIRQSSSDHDTISLDTEGRRPRDGLRDPRLSFEYDVCWARNEEAKMIIKEAWQRGSQDTLEKILIVGNELGRWQYKKLKQMRNQIGSLQAKINCTIDGQGSNHEERCISGEVNEKLLKDFTENEINKAFNQIDLRKAPGIDGLSGNFFRENWDVVGEDGR</sequence>
<dbReference type="GO" id="GO:0003676">
    <property type="term" value="F:nucleic acid binding"/>
    <property type="evidence" value="ECO:0007669"/>
    <property type="project" value="InterPro"/>
</dbReference>
<feature type="region of interest" description="Disordered" evidence="2">
    <location>
        <begin position="274"/>
        <end position="304"/>
    </location>
</feature>
<dbReference type="EMBL" id="KZ663963">
    <property type="protein sequence ID" value="PPS08715.1"/>
    <property type="molecule type" value="Genomic_DNA"/>
</dbReference>
<feature type="domain" description="CCHC-type" evidence="3">
    <location>
        <begin position="217"/>
        <end position="232"/>
    </location>
</feature>
<dbReference type="GO" id="GO:0008270">
    <property type="term" value="F:zinc ion binding"/>
    <property type="evidence" value="ECO:0007669"/>
    <property type="project" value="UniProtKB-KW"/>
</dbReference>
<evidence type="ECO:0000259" key="3">
    <source>
        <dbReference type="PROSITE" id="PS50158"/>
    </source>
</evidence>
<reference evidence="4 5" key="1">
    <citation type="submission" date="2015-01" db="EMBL/GenBank/DDBJ databases">
        <title>Genome of allotetraploid Gossypium barbadense reveals genomic plasticity and fiber elongation in cotton evolution.</title>
        <authorList>
            <person name="Chen X."/>
            <person name="Liu X."/>
            <person name="Zhao B."/>
            <person name="Zheng H."/>
            <person name="Hu Y."/>
            <person name="Lu G."/>
            <person name="Yang C."/>
            <person name="Chen J."/>
            <person name="Shan C."/>
            <person name="Zhang L."/>
            <person name="Zhou Y."/>
            <person name="Wang L."/>
            <person name="Guo W."/>
            <person name="Bai Y."/>
            <person name="Ruan J."/>
            <person name="Shangguan X."/>
            <person name="Mao Y."/>
            <person name="Jiang J."/>
            <person name="Zhu Y."/>
            <person name="Lei J."/>
            <person name="Kang H."/>
            <person name="Chen S."/>
            <person name="He X."/>
            <person name="Wang R."/>
            <person name="Wang Y."/>
            <person name="Chen J."/>
            <person name="Wang L."/>
            <person name="Yu S."/>
            <person name="Wang B."/>
            <person name="Wei J."/>
            <person name="Song S."/>
            <person name="Lu X."/>
            <person name="Gao Z."/>
            <person name="Gu W."/>
            <person name="Deng X."/>
            <person name="Ma D."/>
            <person name="Wang S."/>
            <person name="Liang W."/>
            <person name="Fang L."/>
            <person name="Cai C."/>
            <person name="Zhu X."/>
            <person name="Zhou B."/>
            <person name="Zhang Y."/>
            <person name="Chen Z."/>
            <person name="Xu S."/>
            <person name="Zhu R."/>
            <person name="Wang S."/>
            <person name="Zhang T."/>
            <person name="Zhao G."/>
        </authorList>
    </citation>
    <scope>NUCLEOTIDE SEQUENCE [LARGE SCALE GENOMIC DNA]</scope>
    <source>
        <strain evidence="5">cv. Xinhai21</strain>
        <tissue evidence="4">Leaf</tissue>
    </source>
</reference>
<keyword evidence="1" id="KW-0863">Zinc-finger</keyword>
<dbReference type="OrthoDB" id="994464at2759"/>
<keyword evidence="1" id="KW-0862">Zinc</keyword>
<dbReference type="Pfam" id="PF03372">
    <property type="entry name" value="Exo_endo_phos"/>
    <property type="match status" value="1"/>
</dbReference>
<evidence type="ECO:0000256" key="2">
    <source>
        <dbReference type="SAM" id="MobiDB-lite"/>
    </source>
</evidence>
<dbReference type="Gene3D" id="3.60.10.10">
    <property type="entry name" value="Endonuclease/exonuclease/phosphatase"/>
    <property type="match status" value="1"/>
</dbReference>
<evidence type="ECO:0000313" key="4">
    <source>
        <dbReference type="EMBL" id="PPS08715.1"/>
    </source>
</evidence>
<dbReference type="AlphaFoldDB" id="A0A2P5XZD0"/>
<dbReference type="GO" id="GO:0003824">
    <property type="term" value="F:catalytic activity"/>
    <property type="evidence" value="ECO:0007669"/>
    <property type="project" value="InterPro"/>
</dbReference>
<accession>A0A2P5XZD0</accession>